<dbReference type="UniPathway" id="UPA00077">
    <property type="reaction ID" value="UER00156"/>
</dbReference>
<keyword evidence="4" id="KW-0479">Metal-binding</keyword>
<dbReference type="PANTHER" id="PTHR20941:SF8">
    <property type="entry name" value="INACTIVE DIHYDROPTEROATE SYNTHASE 2"/>
    <property type="match status" value="1"/>
</dbReference>
<sequence length="296" mass="31822">MQELGSSAFDLVFRGRRVVRDRALVMAIVNRTPDSFYDRGATFEEDAAKAAVDRAVAEGADVIDIGGVTASPGAEVDAEEEIRRVLPTVEWIRATHPDVLISVDTWRHEVADAVCRAGADIINDAWGAADPQILDVAAAHGAGYVCTHSNRVPRAEPVRSDYDDVVTAVLDETVRLAELAESKGVPRGGILVDGTGYGKNTPDHLALVARVKEIVETGWPVLMALSNKTFVRESLDLDVADRDELLTGTLAATTIAASVGAAMFRAHQVLPTRRTLEMVACINGTRSPARAQEWIS</sequence>
<dbReference type="CDD" id="cd00739">
    <property type="entry name" value="DHPS"/>
    <property type="match status" value="1"/>
</dbReference>
<gene>
    <name evidence="6" type="ORF">SAMN05216215_104937</name>
</gene>
<comment type="pathway">
    <text evidence="4">Cofactor biosynthesis; tetrahydrofolate biosynthesis; 7,8-dihydrofolate from 2-amino-4-hydroxy-6-hydroxymethyl-7,8-dihydropteridine diphosphate and 4-aminobenzoate: step 1/2.</text>
</comment>
<evidence type="ECO:0000259" key="5">
    <source>
        <dbReference type="PROSITE" id="PS50972"/>
    </source>
</evidence>
<dbReference type="AlphaFoldDB" id="A0A1H3QRU0"/>
<proteinExistence type="inferred from homology"/>
<dbReference type="Pfam" id="PF00809">
    <property type="entry name" value="Pterin_bind"/>
    <property type="match status" value="1"/>
</dbReference>
<comment type="function">
    <text evidence="3">Has very low affinity for the DHPS substrate 6-hydroxymethyl-7,8-dihydropterin-pyrophosphate, but can bind the inhibitor dapsone. Seems to lack dihydropteroate synthase activity, and does probably not function in folate metabolism.</text>
</comment>
<dbReference type="NCBIfam" id="TIGR01496">
    <property type="entry name" value="DHPS"/>
    <property type="match status" value="1"/>
</dbReference>
<keyword evidence="7" id="KW-1185">Reference proteome</keyword>
<dbReference type="GO" id="GO:0046656">
    <property type="term" value="P:folic acid biosynthetic process"/>
    <property type="evidence" value="ECO:0007669"/>
    <property type="project" value="UniProtKB-KW"/>
</dbReference>
<dbReference type="GO" id="GO:0046654">
    <property type="term" value="P:tetrahydrofolate biosynthetic process"/>
    <property type="evidence" value="ECO:0007669"/>
    <property type="project" value="UniProtKB-UniPathway"/>
</dbReference>
<comment type="similarity">
    <text evidence="1 4">Belongs to the DHPS family.</text>
</comment>
<reference evidence="7" key="1">
    <citation type="submission" date="2016-10" db="EMBL/GenBank/DDBJ databases">
        <authorList>
            <person name="Varghese N."/>
            <person name="Submissions S."/>
        </authorList>
    </citation>
    <scope>NUCLEOTIDE SEQUENCE [LARGE SCALE GENOMIC DNA]</scope>
    <source>
        <strain evidence="7">CGMCC 4.3530</strain>
    </source>
</reference>
<keyword evidence="4" id="KW-0289">Folate biosynthesis</keyword>
<dbReference type="InterPro" id="IPR006390">
    <property type="entry name" value="DHP_synth_dom"/>
</dbReference>
<dbReference type="InterPro" id="IPR011005">
    <property type="entry name" value="Dihydropteroate_synth-like_sf"/>
</dbReference>
<dbReference type="InterPro" id="IPR000489">
    <property type="entry name" value="Pterin-binding_dom"/>
</dbReference>
<dbReference type="SUPFAM" id="SSF51717">
    <property type="entry name" value="Dihydropteroate synthetase-like"/>
    <property type="match status" value="1"/>
</dbReference>
<keyword evidence="4" id="KW-0808">Transferase</keyword>
<dbReference type="GO" id="GO:0005829">
    <property type="term" value="C:cytosol"/>
    <property type="evidence" value="ECO:0007669"/>
    <property type="project" value="TreeGrafter"/>
</dbReference>
<name>A0A1H3QRU0_9PSEU</name>
<protein>
    <recommendedName>
        <fullName evidence="4">Dihydropteroate synthase</fullName>
        <shortName evidence="4">DHPS</shortName>
        <ecNumber evidence="4">2.5.1.15</ecNumber>
    </recommendedName>
    <alternativeName>
        <fullName evidence="4">Dihydropteroate pyrophosphorylase</fullName>
    </alternativeName>
</protein>
<dbReference type="PROSITE" id="PS50972">
    <property type="entry name" value="PTERIN_BINDING"/>
    <property type="match status" value="1"/>
</dbReference>
<keyword evidence="4" id="KW-0460">Magnesium</keyword>
<comment type="cofactor">
    <cofactor evidence="4">
        <name>Mg(2+)</name>
        <dbReference type="ChEBI" id="CHEBI:18420"/>
    </cofactor>
</comment>
<comment type="subunit">
    <text evidence="2">Homodimer.</text>
</comment>
<dbReference type="PANTHER" id="PTHR20941">
    <property type="entry name" value="FOLATE SYNTHESIS PROTEINS"/>
    <property type="match status" value="1"/>
</dbReference>
<dbReference type="FunFam" id="3.20.20.20:FF:000008">
    <property type="entry name" value="Dihydropteroate synthase"/>
    <property type="match status" value="1"/>
</dbReference>
<dbReference type="InterPro" id="IPR045031">
    <property type="entry name" value="DHP_synth-like"/>
</dbReference>
<dbReference type="GO" id="GO:0046872">
    <property type="term" value="F:metal ion binding"/>
    <property type="evidence" value="ECO:0007669"/>
    <property type="project" value="UniProtKB-KW"/>
</dbReference>
<evidence type="ECO:0000313" key="6">
    <source>
        <dbReference type="EMBL" id="SDZ15993.1"/>
    </source>
</evidence>
<evidence type="ECO:0000313" key="7">
    <source>
        <dbReference type="Proteomes" id="UP000199529"/>
    </source>
</evidence>
<comment type="function">
    <text evidence="4">Catalyzes the condensation of para-aminobenzoate (pABA) with 6-hydroxymethyl-7,8-dihydropterin diphosphate (DHPt-PP) to form 7,8-dihydropteroate (H2Pte), the immediate precursor of folate derivatives.</text>
</comment>
<dbReference type="EMBL" id="FNOK01000049">
    <property type="protein sequence ID" value="SDZ15993.1"/>
    <property type="molecule type" value="Genomic_DNA"/>
</dbReference>
<dbReference type="PROSITE" id="PS00793">
    <property type="entry name" value="DHPS_2"/>
    <property type="match status" value="1"/>
</dbReference>
<feature type="domain" description="Pterin-binding" evidence="5">
    <location>
        <begin position="23"/>
        <end position="277"/>
    </location>
</feature>
<dbReference type="EC" id="2.5.1.15" evidence="4"/>
<evidence type="ECO:0000256" key="1">
    <source>
        <dbReference type="ARBA" id="ARBA00009503"/>
    </source>
</evidence>
<evidence type="ECO:0000256" key="4">
    <source>
        <dbReference type="RuleBase" id="RU361205"/>
    </source>
</evidence>
<organism evidence="6 7">
    <name type="scientific">Saccharopolyspora shandongensis</name>
    <dbReference type="NCBI Taxonomy" id="418495"/>
    <lineage>
        <taxon>Bacteria</taxon>
        <taxon>Bacillati</taxon>
        <taxon>Actinomycetota</taxon>
        <taxon>Actinomycetes</taxon>
        <taxon>Pseudonocardiales</taxon>
        <taxon>Pseudonocardiaceae</taxon>
        <taxon>Saccharopolyspora</taxon>
    </lineage>
</organism>
<dbReference type="GO" id="GO:0004156">
    <property type="term" value="F:dihydropteroate synthase activity"/>
    <property type="evidence" value="ECO:0007669"/>
    <property type="project" value="UniProtKB-EC"/>
</dbReference>
<evidence type="ECO:0000256" key="2">
    <source>
        <dbReference type="ARBA" id="ARBA00011738"/>
    </source>
</evidence>
<accession>A0A1H3QRU0</accession>
<dbReference type="Gene3D" id="3.20.20.20">
    <property type="entry name" value="Dihydropteroate synthase-like"/>
    <property type="match status" value="1"/>
</dbReference>
<dbReference type="Proteomes" id="UP000199529">
    <property type="component" value="Unassembled WGS sequence"/>
</dbReference>
<evidence type="ECO:0000256" key="3">
    <source>
        <dbReference type="ARBA" id="ARBA00058850"/>
    </source>
</evidence>
<dbReference type="PROSITE" id="PS00792">
    <property type="entry name" value="DHPS_1"/>
    <property type="match status" value="1"/>
</dbReference>
<dbReference type="STRING" id="418495.SAMN05216215_104937"/>